<keyword evidence="6 9" id="KW-0472">Membrane</keyword>
<feature type="compositionally biased region" description="Basic and acidic residues" evidence="8">
    <location>
        <begin position="105"/>
        <end position="116"/>
    </location>
</feature>
<evidence type="ECO:0000256" key="9">
    <source>
        <dbReference type="SAM" id="Phobius"/>
    </source>
</evidence>
<dbReference type="InterPro" id="IPR036770">
    <property type="entry name" value="Ankyrin_rpt-contain_sf"/>
</dbReference>
<reference evidence="12" key="2">
    <citation type="journal article" date="2018" name="Plant J.">
        <title>The Sorghum bicolor reference genome: improved assembly, gene annotations, a transcriptome atlas, and signatures of genome organization.</title>
        <authorList>
            <person name="McCormick R.F."/>
            <person name="Truong S.K."/>
            <person name="Sreedasyam A."/>
            <person name="Jenkins J."/>
            <person name="Shu S."/>
            <person name="Sims D."/>
            <person name="Kennedy M."/>
            <person name="Amirebrahimi M."/>
            <person name="Weers B.D."/>
            <person name="McKinley B."/>
            <person name="Mattison A."/>
            <person name="Morishige D.T."/>
            <person name="Grimwood J."/>
            <person name="Schmutz J."/>
            <person name="Mullet J.E."/>
        </authorList>
    </citation>
    <scope>NUCLEOTIDE SEQUENCE [LARGE SCALE GENOMIC DNA]</scope>
    <source>
        <strain evidence="12">cv. BTx623</strain>
    </source>
</reference>
<evidence type="ECO:0000256" key="7">
    <source>
        <dbReference type="PROSITE-ProRule" id="PRU00023"/>
    </source>
</evidence>
<evidence type="ECO:0000256" key="6">
    <source>
        <dbReference type="ARBA" id="ARBA00023136"/>
    </source>
</evidence>
<evidence type="ECO:0000256" key="1">
    <source>
        <dbReference type="ARBA" id="ARBA00004141"/>
    </source>
</evidence>
<feature type="region of interest" description="Disordered" evidence="8">
    <location>
        <begin position="104"/>
        <end position="132"/>
    </location>
</feature>
<dbReference type="EMBL" id="CM000769">
    <property type="protein sequence ID" value="EER87702.2"/>
    <property type="molecule type" value="Genomic_DNA"/>
</dbReference>
<dbReference type="PANTHER" id="PTHR24186">
    <property type="entry name" value="PROTEIN PHOSPHATASE 1 REGULATORY SUBUNIT"/>
    <property type="match status" value="1"/>
</dbReference>
<feature type="repeat" description="ANK" evidence="7">
    <location>
        <begin position="376"/>
        <end position="398"/>
    </location>
</feature>
<name>C5Z261_SORBI</name>
<dbReference type="AlphaFoldDB" id="C5Z261"/>
<feature type="region of interest" description="Disordered" evidence="8">
    <location>
        <begin position="1"/>
        <end position="32"/>
    </location>
</feature>
<dbReference type="Pfam" id="PF12796">
    <property type="entry name" value="Ank_2"/>
    <property type="match status" value="2"/>
</dbReference>
<proteinExistence type="predicted"/>
<feature type="transmembrane region" description="Helical" evidence="9">
    <location>
        <begin position="548"/>
        <end position="567"/>
    </location>
</feature>
<dbReference type="SUPFAM" id="SSF48403">
    <property type="entry name" value="Ankyrin repeat"/>
    <property type="match status" value="1"/>
</dbReference>
<organism evidence="11 12">
    <name type="scientific">Sorghum bicolor</name>
    <name type="common">Sorghum</name>
    <name type="synonym">Sorghum vulgare</name>
    <dbReference type="NCBI Taxonomy" id="4558"/>
    <lineage>
        <taxon>Eukaryota</taxon>
        <taxon>Viridiplantae</taxon>
        <taxon>Streptophyta</taxon>
        <taxon>Embryophyta</taxon>
        <taxon>Tracheophyta</taxon>
        <taxon>Spermatophyta</taxon>
        <taxon>Magnoliopsida</taxon>
        <taxon>Liliopsida</taxon>
        <taxon>Poales</taxon>
        <taxon>Poaceae</taxon>
        <taxon>PACMAD clade</taxon>
        <taxon>Panicoideae</taxon>
        <taxon>Andropogonodae</taxon>
        <taxon>Andropogoneae</taxon>
        <taxon>Sorghinae</taxon>
        <taxon>Sorghum</taxon>
    </lineage>
</organism>
<dbReference type="Gramene" id="EER87702">
    <property type="protein sequence ID" value="EER87702"/>
    <property type="gene ID" value="SORBI_3010G004800"/>
</dbReference>
<dbReference type="Proteomes" id="UP000000768">
    <property type="component" value="Chromosome 10"/>
</dbReference>
<dbReference type="Pfam" id="PF00023">
    <property type="entry name" value="Ank"/>
    <property type="match status" value="2"/>
</dbReference>
<feature type="region of interest" description="Disordered" evidence="8">
    <location>
        <begin position="303"/>
        <end position="326"/>
    </location>
</feature>
<dbReference type="PROSITE" id="PS50088">
    <property type="entry name" value="ANK_REPEAT"/>
    <property type="match status" value="3"/>
</dbReference>
<evidence type="ECO:0000256" key="8">
    <source>
        <dbReference type="SAM" id="MobiDB-lite"/>
    </source>
</evidence>
<accession>C5Z261</accession>
<dbReference type="FunCoup" id="C5Z261">
    <property type="interactions" value="116"/>
</dbReference>
<keyword evidence="12" id="KW-1185">Reference proteome</keyword>
<evidence type="ECO:0000256" key="5">
    <source>
        <dbReference type="ARBA" id="ARBA00023043"/>
    </source>
</evidence>
<evidence type="ECO:0000313" key="11">
    <source>
        <dbReference type="EMBL" id="EER87702.2"/>
    </source>
</evidence>
<feature type="repeat" description="ANK" evidence="7">
    <location>
        <begin position="446"/>
        <end position="469"/>
    </location>
</feature>
<dbReference type="InterPro" id="IPR002110">
    <property type="entry name" value="Ankyrin_rpt"/>
</dbReference>
<keyword evidence="5 7" id="KW-0040">ANK repeat</keyword>
<evidence type="ECO:0000256" key="4">
    <source>
        <dbReference type="ARBA" id="ARBA00022989"/>
    </source>
</evidence>
<dbReference type="InterPro" id="IPR026961">
    <property type="entry name" value="PGG_dom"/>
</dbReference>
<dbReference type="HOGENOM" id="CLU_000134_36_5_1"/>
<feature type="compositionally biased region" description="Polar residues" evidence="8">
    <location>
        <begin position="1"/>
        <end position="12"/>
    </location>
</feature>
<comment type="subcellular location">
    <subcellularLocation>
        <location evidence="1">Membrane</location>
        <topology evidence="1">Multi-pass membrane protein</topology>
    </subcellularLocation>
</comment>
<dbReference type="Gene3D" id="1.25.40.20">
    <property type="entry name" value="Ankyrin repeat-containing domain"/>
    <property type="match status" value="3"/>
</dbReference>
<feature type="transmembrane region" description="Helical" evidence="9">
    <location>
        <begin position="657"/>
        <end position="682"/>
    </location>
</feature>
<protein>
    <recommendedName>
        <fullName evidence="10">PGG domain-containing protein</fullName>
    </recommendedName>
</protein>
<evidence type="ECO:0000313" key="12">
    <source>
        <dbReference type="Proteomes" id="UP000000768"/>
    </source>
</evidence>
<sequence length="736" mass="79989">MAAATASGSEQQAAAPEPTAPPAPACPRATLDPQLFMAARRGDSKLLKHLLQLQDEDEDEEDDANNAVRKGGLILDEANNGGVRTNEGDLLLQVVDSGEIEVLDDDHRRSSSHGDDDAPPAAVDEHDEPLDADGVTMEGDSLLHVVAAARGGDDTHKLLDCAKMIVRDKKRRKGGAAAVRLALEARNSKGDTPLHCAAAAGNDRMITCLVEILPSKYNDDGDEATPVKKKELVRMRNECGETALHHAVRAPHNNEACIVIDKLMKHDPDLACVLHKDGTSPLYLAISLGKHKIAEHLYSKSQGKLSYSGPHGRNLTRQRDSEQKGSTPLQLAASLEGWPDARYVYTWFPQIRRVSMSATKALLSVNISTAYQADDQGSYPIHVAAQAGSLAVVKLLLEWCPDCANLRDGQGRTFLHVAAEKERLALVRYVVVSSSADMILNAQDSNGDTPLHAAVRAGNLAVFSCLFRNRQVRLDVANQDGMTPVDLSYTRIPPRFNYSLNPRSSVRRILLAAGAPHGGARPELFYARHIPKRDLDMEAKKHTEATQVMSIVTALIATVTFASAFTFPGGYGPDGQPVLAGSYAFDAFILADTLAFICSISATFSLVYVGFPSMDISIRFRYLRLSAILLQSAARSLVAAFGLGLYLLLVVHHTASAIAACAIVLASSLYGNMEFWGIIHMATTVLARIGMQRYAVVSYARKIFFTVLRHFWSYVIIFGLPAIRKRVNSQVDKVIT</sequence>
<evidence type="ECO:0000256" key="2">
    <source>
        <dbReference type="ARBA" id="ARBA00022692"/>
    </source>
</evidence>
<dbReference type="SMART" id="SM00248">
    <property type="entry name" value="ANK"/>
    <property type="match status" value="8"/>
</dbReference>
<feature type="transmembrane region" description="Helical" evidence="9">
    <location>
        <begin position="587"/>
        <end position="611"/>
    </location>
</feature>
<keyword evidence="3" id="KW-0677">Repeat</keyword>
<feature type="domain" description="PGG" evidence="10">
    <location>
        <begin position="540"/>
        <end position="647"/>
    </location>
</feature>
<gene>
    <name evidence="11" type="ORF">SORBI_3010G004800</name>
</gene>
<keyword evidence="2 9" id="KW-0812">Transmembrane</keyword>
<evidence type="ECO:0000259" key="10">
    <source>
        <dbReference type="Pfam" id="PF13962"/>
    </source>
</evidence>
<dbReference type="GO" id="GO:0016020">
    <property type="term" value="C:membrane"/>
    <property type="evidence" value="ECO:0000318"/>
    <property type="project" value="GO_Central"/>
</dbReference>
<feature type="transmembrane region" description="Helical" evidence="9">
    <location>
        <begin position="632"/>
        <end position="651"/>
    </location>
</feature>
<dbReference type="PANTHER" id="PTHR24186:SF50">
    <property type="entry name" value="ANKYRIN REPEAT-CONTAINING PROTEIN ITN1-LIKE ISOFORM X1"/>
    <property type="match status" value="1"/>
</dbReference>
<dbReference type="eggNOG" id="KOG0504">
    <property type="taxonomic scope" value="Eukaryota"/>
</dbReference>
<dbReference type="Pfam" id="PF13962">
    <property type="entry name" value="PGG"/>
    <property type="match status" value="1"/>
</dbReference>
<reference evidence="11 12" key="1">
    <citation type="journal article" date="2009" name="Nature">
        <title>The Sorghum bicolor genome and the diversification of grasses.</title>
        <authorList>
            <person name="Paterson A.H."/>
            <person name="Bowers J.E."/>
            <person name="Bruggmann R."/>
            <person name="Dubchak I."/>
            <person name="Grimwood J."/>
            <person name="Gundlach H."/>
            <person name="Haberer G."/>
            <person name="Hellsten U."/>
            <person name="Mitros T."/>
            <person name="Poliakov A."/>
            <person name="Schmutz J."/>
            <person name="Spannagl M."/>
            <person name="Tang H."/>
            <person name="Wang X."/>
            <person name="Wicker T."/>
            <person name="Bharti A.K."/>
            <person name="Chapman J."/>
            <person name="Feltus F.A."/>
            <person name="Gowik U."/>
            <person name="Grigoriev I.V."/>
            <person name="Lyons E."/>
            <person name="Maher C.A."/>
            <person name="Martis M."/>
            <person name="Narechania A."/>
            <person name="Otillar R.P."/>
            <person name="Penning B.W."/>
            <person name="Salamov A.A."/>
            <person name="Wang Y."/>
            <person name="Zhang L."/>
            <person name="Carpita N.C."/>
            <person name="Freeling M."/>
            <person name="Gingle A.R."/>
            <person name="Hash C.T."/>
            <person name="Keller B."/>
            <person name="Klein P."/>
            <person name="Kresovich S."/>
            <person name="McCann M.C."/>
            <person name="Ming R."/>
            <person name="Peterson D.G."/>
            <person name="Mehboob-ur-Rahman"/>
            <person name="Ware D."/>
            <person name="Westhoff P."/>
            <person name="Mayer K.F."/>
            <person name="Messing J."/>
            <person name="Rokhsar D.S."/>
        </authorList>
    </citation>
    <scope>NUCLEOTIDE SEQUENCE [LARGE SCALE GENOMIC DNA]</scope>
    <source>
        <strain evidence="12">cv. BTx623</strain>
    </source>
</reference>
<dbReference type="OMA" id="WTHINDP"/>
<feature type="repeat" description="ANK" evidence="7">
    <location>
        <begin position="189"/>
        <end position="211"/>
    </location>
</feature>
<dbReference type="PROSITE" id="PS50297">
    <property type="entry name" value="ANK_REP_REGION"/>
    <property type="match status" value="3"/>
</dbReference>
<evidence type="ECO:0000256" key="3">
    <source>
        <dbReference type="ARBA" id="ARBA00022737"/>
    </source>
</evidence>
<dbReference type="STRING" id="4558.C5Z261"/>
<dbReference type="InParanoid" id="C5Z261"/>
<keyword evidence="4 9" id="KW-1133">Transmembrane helix</keyword>